<evidence type="ECO:0000313" key="2">
    <source>
        <dbReference type="EMBL" id="KIM61036.1"/>
    </source>
</evidence>
<dbReference type="STRING" id="1036808.A0A0C3DYT7"/>
<protein>
    <submittedName>
        <fullName evidence="2">Uncharacterized protein</fullName>
    </submittedName>
</protein>
<dbReference type="InParanoid" id="A0A0C3DYT7"/>
<reference evidence="2 3" key="1">
    <citation type="submission" date="2014-04" db="EMBL/GenBank/DDBJ databases">
        <authorList>
            <consortium name="DOE Joint Genome Institute"/>
            <person name="Kuo A."/>
            <person name="Kohler A."/>
            <person name="Nagy L.G."/>
            <person name="Floudas D."/>
            <person name="Copeland A."/>
            <person name="Barry K.W."/>
            <person name="Cichocki N."/>
            <person name="Veneault-Fourrey C."/>
            <person name="LaButti K."/>
            <person name="Lindquist E.A."/>
            <person name="Lipzen A."/>
            <person name="Lundell T."/>
            <person name="Morin E."/>
            <person name="Murat C."/>
            <person name="Sun H."/>
            <person name="Tunlid A."/>
            <person name="Henrissat B."/>
            <person name="Grigoriev I.V."/>
            <person name="Hibbett D.S."/>
            <person name="Martin F."/>
            <person name="Nordberg H.P."/>
            <person name="Cantor M.N."/>
            <person name="Hua S.X."/>
        </authorList>
    </citation>
    <scope>NUCLEOTIDE SEQUENCE [LARGE SCALE GENOMIC DNA]</scope>
    <source>
        <strain evidence="2 3">Foug A</strain>
    </source>
</reference>
<feature type="compositionally biased region" description="Acidic residues" evidence="1">
    <location>
        <begin position="257"/>
        <end position="297"/>
    </location>
</feature>
<name>A0A0C3DYT7_9AGAM</name>
<dbReference type="AlphaFoldDB" id="A0A0C3DYT7"/>
<reference evidence="3" key="2">
    <citation type="submission" date="2015-01" db="EMBL/GenBank/DDBJ databases">
        <title>Evolutionary Origins and Diversification of the Mycorrhizal Mutualists.</title>
        <authorList>
            <consortium name="DOE Joint Genome Institute"/>
            <consortium name="Mycorrhizal Genomics Consortium"/>
            <person name="Kohler A."/>
            <person name="Kuo A."/>
            <person name="Nagy L.G."/>
            <person name="Floudas D."/>
            <person name="Copeland A."/>
            <person name="Barry K.W."/>
            <person name="Cichocki N."/>
            <person name="Veneault-Fourrey C."/>
            <person name="LaButti K."/>
            <person name="Lindquist E.A."/>
            <person name="Lipzen A."/>
            <person name="Lundell T."/>
            <person name="Morin E."/>
            <person name="Murat C."/>
            <person name="Riley R."/>
            <person name="Ohm R."/>
            <person name="Sun H."/>
            <person name="Tunlid A."/>
            <person name="Henrissat B."/>
            <person name="Grigoriev I.V."/>
            <person name="Hibbett D.S."/>
            <person name="Martin F."/>
        </authorList>
    </citation>
    <scope>NUCLEOTIDE SEQUENCE [LARGE SCALE GENOMIC DNA]</scope>
    <source>
        <strain evidence="3">Foug A</strain>
    </source>
</reference>
<proteinExistence type="predicted"/>
<gene>
    <name evidence="2" type="ORF">SCLCIDRAFT_26187</name>
</gene>
<evidence type="ECO:0000313" key="3">
    <source>
        <dbReference type="Proteomes" id="UP000053989"/>
    </source>
</evidence>
<evidence type="ECO:0000256" key="1">
    <source>
        <dbReference type="SAM" id="MobiDB-lite"/>
    </source>
</evidence>
<dbReference type="EMBL" id="KN822056">
    <property type="protein sequence ID" value="KIM61036.1"/>
    <property type="molecule type" value="Genomic_DNA"/>
</dbReference>
<sequence>MTPVSLEPHHRLSDSPINTFNLAEFLQSWPDDPALQDFIPKLKDHLLSRLLNCEYDGDERRFSSEERSHVHLNAHPFWYAQVLGAFIISVHYMGVERVMEFLWVRWFGVVPGYRWGLKNARLPKIGFVSSDSGAAFGFIDPSLILRACHLIPAFADGRTNSLLRHSPSVAQERNAIDDWAAYYVDIFADHDIFAHYTGVGIGHQAQYCPPASLNQEAHSSSSTGVQDELPTAADEYSDEDDSYTSNDGGEGPQSASTDEESEDSDRNDGEEDSEPDEDVIDEDMSDEDEDGDNGFKF</sequence>
<keyword evidence="3" id="KW-1185">Reference proteome</keyword>
<dbReference type="OrthoDB" id="3267098at2759"/>
<organism evidence="2 3">
    <name type="scientific">Scleroderma citrinum Foug A</name>
    <dbReference type="NCBI Taxonomy" id="1036808"/>
    <lineage>
        <taxon>Eukaryota</taxon>
        <taxon>Fungi</taxon>
        <taxon>Dikarya</taxon>
        <taxon>Basidiomycota</taxon>
        <taxon>Agaricomycotina</taxon>
        <taxon>Agaricomycetes</taxon>
        <taxon>Agaricomycetidae</taxon>
        <taxon>Boletales</taxon>
        <taxon>Sclerodermatineae</taxon>
        <taxon>Sclerodermataceae</taxon>
        <taxon>Scleroderma</taxon>
    </lineage>
</organism>
<dbReference type="HOGENOM" id="CLU_002498_3_2_1"/>
<feature type="region of interest" description="Disordered" evidence="1">
    <location>
        <begin position="213"/>
        <end position="297"/>
    </location>
</feature>
<accession>A0A0C3DYT7</accession>
<dbReference type="Proteomes" id="UP000053989">
    <property type="component" value="Unassembled WGS sequence"/>
</dbReference>
<feature type="compositionally biased region" description="Polar residues" evidence="1">
    <location>
        <begin position="213"/>
        <end position="225"/>
    </location>
</feature>